<organism evidence="9 10">
    <name type="scientific">Quercus suber</name>
    <name type="common">Cork oak</name>
    <dbReference type="NCBI Taxonomy" id="58331"/>
    <lineage>
        <taxon>Eukaryota</taxon>
        <taxon>Viridiplantae</taxon>
        <taxon>Streptophyta</taxon>
        <taxon>Embryophyta</taxon>
        <taxon>Tracheophyta</taxon>
        <taxon>Spermatophyta</taxon>
        <taxon>Magnoliopsida</taxon>
        <taxon>eudicotyledons</taxon>
        <taxon>Gunneridae</taxon>
        <taxon>Pentapetalae</taxon>
        <taxon>rosids</taxon>
        <taxon>fabids</taxon>
        <taxon>Fagales</taxon>
        <taxon>Fagaceae</taxon>
        <taxon>Quercus</taxon>
    </lineage>
</organism>
<comment type="similarity">
    <text evidence="3">Belongs to the exportin family.</text>
</comment>
<evidence type="ECO:0000256" key="1">
    <source>
        <dbReference type="ARBA" id="ARBA00004123"/>
    </source>
</evidence>
<feature type="domain" description="Exportin-7/Ran-binding protein 17 TPR repeats" evidence="8">
    <location>
        <begin position="8"/>
        <end position="88"/>
    </location>
</feature>
<reference evidence="9 10" key="1">
    <citation type="journal article" date="2018" name="Sci. Data">
        <title>The draft genome sequence of cork oak.</title>
        <authorList>
            <person name="Ramos A.M."/>
            <person name="Usie A."/>
            <person name="Barbosa P."/>
            <person name="Barros P.M."/>
            <person name="Capote T."/>
            <person name="Chaves I."/>
            <person name="Simoes F."/>
            <person name="Abreu I."/>
            <person name="Carrasquinho I."/>
            <person name="Faro C."/>
            <person name="Guimaraes J.B."/>
            <person name="Mendonca D."/>
            <person name="Nobrega F."/>
            <person name="Rodrigues L."/>
            <person name="Saibo N.J.M."/>
            <person name="Varela M.C."/>
            <person name="Egas C."/>
            <person name="Matos J."/>
            <person name="Miguel C.M."/>
            <person name="Oliveira M.M."/>
            <person name="Ricardo C.P."/>
            <person name="Goncalves S."/>
        </authorList>
    </citation>
    <scope>NUCLEOTIDE SEQUENCE [LARGE SCALE GENOMIC DNA]</scope>
    <source>
        <strain evidence="10">cv. HL8</strain>
    </source>
</reference>
<sequence length="423" mass="47876">DGANLQCDADNIQLSLAEVKLPWIVHIFAAVLKTLQISGHKLRENCVSHQALLLLYSSGELQEVFDTELSARVWQLINVTDSGWVTQSEMADGRLCWKTPLSLNNRHYHDDGIPLTDFDSPPHQVGEVKPSIVIDDNDNSPDDSDSFLGKEMKPAEVKIDGRQHPCKVSTRDNENYIPNSGLPSMLEHKISISFKDLSVSKLSSFSKTDTANLLDEYARKIIEGFISSRFDSLQLLLSEFSDELSEDPLDNAELIQDQLDFTDTANLLDEYASKIIEGFISSRFDSLQLLLSEFSDELSEDPLDNAELIQDQLDFLSGENCASHQALLLLYSSGELLEVFGVELSARVWQLMNVTEWLGYTVSLHSLLPEWVASSVYFLLRLWLRLITYIRFLKTDTANLLDEYEPKIVEGFISSRFDSLQRR</sequence>
<comment type="subcellular location">
    <subcellularLocation>
        <location evidence="2">Cytoplasm</location>
    </subcellularLocation>
    <subcellularLocation>
        <location evidence="1">Nucleus</location>
    </subcellularLocation>
</comment>
<dbReference type="Proteomes" id="UP000237347">
    <property type="component" value="Unassembled WGS sequence"/>
</dbReference>
<dbReference type="GO" id="GO:0005049">
    <property type="term" value="F:nuclear export signal receptor activity"/>
    <property type="evidence" value="ECO:0007669"/>
    <property type="project" value="InterPro"/>
</dbReference>
<evidence type="ECO:0000256" key="6">
    <source>
        <dbReference type="ARBA" id="ARBA00022927"/>
    </source>
</evidence>
<feature type="non-terminal residue" evidence="9">
    <location>
        <position position="1"/>
    </location>
</feature>
<evidence type="ECO:0000256" key="2">
    <source>
        <dbReference type="ARBA" id="ARBA00004496"/>
    </source>
</evidence>
<dbReference type="GO" id="GO:0005643">
    <property type="term" value="C:nuclear pore"/>
    <property type="evidence" value="ECO:0007669"/>
    <property type="project" value="TreeGrafter"/>
</dbReference>
<dbReference type="AlphaFoldDB" id="A0AAW0IXM7"/>
<dbReference type="PANTHER" id="PTHR12596:SF15">
    <property type="entry name" value="ARMADILLO_BETA-CATENIN-LIKE REPEAT PROTEIN"/>
    <property type="match status" value="1"/>
</dbReference>
<evidence type="ECO:0000256" key="7">
    <source>
        <dbReference type="ARBA" id="ARBA00023242"/>
    </source>
</evidence>
<dbReference type="GO" id="GO:0006611">
    <property type="term" value="P:protein export from nucleus"/>
    <property type="evidence" value="ECO:0007669"/>
    <property type="project" value="TreeGrafter"/>
</dbReference>
<evidence type="ECO:0000256" key="4">
    <source>
        <dbReference type="ARBA" id="ARBA00022448"/>
    </source>
</evidence>
<dbReference type="GO" id="GO:0005737">
    <property type="term" value="C:cytoplasm"/>
    <property type="evidence" value="ECO:0007669"/>
    <property type="project" value="UniProtKB-SubCell"/>
</dbReference>
<evidence type="ECO:0000259" key="8">
    <source>
        <dbReference type="Pfam" id="PF25795"/>
    </source>
</evidence>
<dbReference type="Pfam" id="PF25795">
    <property type="entry name" value="TPR_XPO7"/>
    <property type="match status" value="1"/>
</dbReference>
<proteinExistence type="inferred from homology"/>
<keyword evidence="5" id="KW-0963">Cytoplasm</keyword>
<dbReference type="InterPro" id="IPR044189">
    <property type="entry name" value="XPO4/7-like"/>
</dbReference>
<evidence type="ECO:0000313" key="9">
    <source>
        <dbReference type="EMBL" id="KAK7819007.1"/>
    </source>
</evidence>
<dbReference type="EMBL" id="PKMF04000801">
    <property type="protein sequence ID" value="KAK7819007.1"/>
    <property type="molecule type" value="Genomic_DNA"/>
</dbReference>
<gene>
    <name evidence="9" type="primary">RANBP17</name>
    <name evidence="9" type="ORF">CFP56_040726</name>
</gene>
<accession>A0AAW0IXM7</accession>
<dbReference type="InterPro" id="IPR057947">
    <property type="entry name" value="TPR_XPO7/RBP17"/>
</dbReference>
<keyword evidence="10" id="KW-1185">Reference proteome</keyword>
<keyword evidence="4" id="KW-0813">Transport</keyword>
<name>A0AAW0IXM7_QUESU</name>
<protein>
    <submittedName>
        <fullName evidence="9">Ran-binding protein 17</fullName>
    </submittedName>
</protein>
<keyword evidence="6" id="KW-0653">Protein transport</keyword>
<evidence type="ECO:0000313" key="10">
    <source>
        <dbReference type="Proteomes" id="UP000237347"/>
    </source>
</evidence>
<evidence type="ECO:0000256" key="5">
    <source>
        <dbReference type="ARBA" id="ARBA00022490"/>
    </source>
</evidence>
<comment type="caution">
    <text evidence="9">The sequence shown here is derived from an EMBL/GenBank/DDBJ whole genome shotgun (WGS) entry which is preliminary data.</text>
</comment>
<keyword evidence="7" id="KW-0539">Nucleus</keyword>
<evidence type="ECO:0000256" key="3">
    <source>
        <dbReference type="ARBA" id="ARBA00009466"/>
    </source>
</evidence>
<dbReference type="PANTHER" id="PTHR12596">
    <property type="entry name" value="EXPORTIN 4,7-RELATED"/>
    <property type="match status" value="1"/>
</dbReference>